<dbReference type="Proteomes" id="UP001292094">
    <property type="component" value="Unassembled WGS sequence"/>
</dbReference>
<dbReference type="InterPro" id="IPR029320">
    <property type="entry name" value="Acyl-CoA_ox_N"/>
</dbReference>
<sequence length="662" mass="73722">MSVVVPECCDDLKRERGRCLFNKEELTNILDGGPKLTEKRRRIEKMLINTPELFDDVSPDYLSHEDRYSNELRKATQLMTTLEKNGFTYNDAVTTGTGLWLLMDGNPLSLHISMFLDTIKGQSNPQQLQEWLPLAEKFKIIGTYAQTELGHGTFVRGLETTATYDSTTKEFVLHSPTITATKWWPGALGKTSNHAVVMAQLYLGGKCYGPHIFMVQLRDLETHRTLPGIVVGEIGPRLGMNSNDNGFLQFNHHRIPLTNMFMKHSQVTEDGKYVKPLHSKLSYGTMVQTRVGIVYHASRELSRALIIAIRYSAVRHQSEMVPGDPEPQILDYQTQQYKLLPHLASFFALRFSARALLEVFIGTSAGLGSGKMNMLPELHALSSGLKAVATNDAVKGTDICRLACGGHGYLSSSNLPRIYTAIAAGITYEGENTVLFLQVARYLIKSFRASSQGQTLPFSVSYLRVQPPSSHAPLMSDRGLVDALGAGVRWMVGEAERRLQQLVDSGHSPHAAWNACSVHLVQCADAHTRYYICEQFVDAVSKLGETVSSGVHEVLRQLCRLYILHRVIQTAGILLRCGAVDGKALTSIEEEECHLLATLRIQAVSIVDAIDIKDVFLKSTLGAWDGNVYQRIYEEAQKSPLNKSDVTQGYYQYLRPLMKANL</sequence>
<dbReference type="Pfam" id="PF01756">
    <property type="entry name" value="ACOX"/>
    <property type="match status" value="1"/>
</dbReference>
<comment type="subcellular location">
    <subcellularLocation>
        <location evidence="2">Peroxisome</location>
    </subcellularLocation>
</comment>
<keyword evidence="20" id="KW-1185">Reference proteome</keyword>
<dbReference type="InterPro" id="IPR002655">
    <property type="entry name" value="Acyl-CoA_oxidase_C"/>
</dbReference>
<keyword evidence="5 13" id="KW-0285">Flavoprotein</keyword>
<dbReference type="PANTHER" id="PTHR10909:SF250">
    <property type="entry name" value="PEROXISOMAL ACYL-COENZYME A OXIDASE 1"/>
    <property type="match status" value="1"/>
</dbReference>
<accession>A0AAE1Q635</accession>
<dbReference type="GO" id="GO:0055088">
    <property type="term" value="P:lipid homeostasis"/>
    <property type="evidence" value="ECO:0007669"/>
    <property type="project" value="TreeGrafter"/>
</dbReference>
<evidence type="ECO:0000256" key="15">
    <source>
        <dbReference type="PIRSR" id="PIRSR000168-2"/>
    </source>
</evidence>
<dbReference type="FunFam" id="1.20.140.10:FF:000005">
    <property type="entry name" value="Acyl-coenzyme A oxidase"/>
    <property type="match status" value="1"/>
</dbReference>
<comment type="pathway">
    <text evidence="3">Lipid metabolism; peroxisomal fatty acid beta-oxidation.</text>
</comment>
<evidence type="ECO:0000256" key="6">
    <source>
        <dbReference type="ARBA" id="ARBA00022741"/>
    </source>
</evidence>
<evidence type="ECO:0000313" key="19">
    <source>
        <dbReference type="EMBL" id="KAK4319462.1"/>
    </source>
</evidence>
<evidence type="ECO:0000256" key="8">
    <source>
        <dbReference type="ARBA" id="ARBA00022832"/>
    </source>
</evidence>
<dbReference type="GO" id="GO:0005524">
    <property type="term" value="F:ATP binding"/>
    <property type="evidence" value="ECO:0007669"/>
    <property type="project" value="UniProtKB-KW"/>
</dbReference>
<dbReference type="GO" id="GO:0005504">
    <property type="term" value="F:fatty acid binding"/>
    <property type="evidence" value="ECO:0007669"/>
    <property type="project" value="TreeGrafter"/>
</dbReference>
<reference evidence="19" key="1">
    <citation type="submission" date="2023-11" db="EMBL/GenBank/DDBJ databases">
        <title>Genome assemblies of two species of porcelain crab, Petrolisthes cinctipes and Petrolisthes manimaculis (Anomura: Porcellanidae).</title>
        <authorList>
            <person name="Angst P."/>
        </authorList>
    </citation>
    <scope>NUCLEOTIDE SEQUENCE</scope>
    <source>
        <strain evidence="19">PB745_02</strain>
        <tissue evidence="19">Gill</tissue>
    </source>
</reference>
<evidence type="ECO:0000256" key="10">
    <source>
        <dbReference type="ARBA" id="ARBA00023002"/>
    </source>
</evidence>
<evidence type="ECO:0000259" key="18">
    <source>
        <dbReference type="Pfam" id="PF22924"/>
    </source>
</evidence>
<organism evidence="19 20">
    <name type="scientific">Petrolisthes manimaculis</name>
    <dbReference type="NCBI Taxonomy" id="1843537"/>
    <lineage>
        <taxon>Eukaryota</taxon>
        <taxon>Metazoa</taxon>
        <taxon>Ecdysozoa</taxon>
        <taxon>Arthropoda</taxon>
        <taxon>Crustacea</taxon>
        <taxon>Multicrustacea</taxon>
        <taxon>Malacostraca</taxon>
        <taxon>Eumalacostraca</taxon>
        <taxon>Eucarida</taxon>
        <taxon>Decapoda</taxon>
        <taxon>Pleocyemata</taxon>
        <taxon>Anomura</taxon>
        <taxon>Galatheoidea</taxon>
        <taxon>Porcellanidae</taxon>
        <taxon>Petrolisthes</taxon>
    </lineage>
</organism>
<dbReference type="FunFam" id="1.20.140.10:FF:000013">
    <property type="entry name" value="Acyl-coenzyme A oxidase"/>
    <property type="match status" value="1"/>
</dbReference>
<dbReference type="InterPro" id="IPR009100">
    <property type="entry name" value="AcylCoA_DH/oxidase_NM_dom_sf"/>
</dbReference>
<dbReference type="Pfam" id="PF22924">
    <property type="entry name" value="ACOX_C_alpha1"/>
    <property type="match status" value="1"/>
</dbReference>
<dbReference type="InterPro" id="IPR012258">
    <property type="entry name" value="Acyl-CoA_oxidase"/>
</dbReference>
<keyword evidence="6" id="KW-0547">Nucleotide-binding</keyword>
<feature type="binding site" evidence="15">
    <location>
        <position position="147"/>
    </location>
    <ligand>
        <name>FAD</name>
        <dbReference type="ChEBI" id="CHEBI:57692"/>
    </ligand>
</feature>
<evidence type="ECO:0000256" key="14">
    <source>
        <dbReference type="PIRSR" id="PIRSR000168-1"/>
    </source>
</evidence>
<comment type="cofactor">
    <cofactor evidence="1">
        <name>FAD</name>
        <dbReference type="ChEBI" id="CHEBI:57692"/>
    </cofactor>
</comment>
<keyword evidence="7 13" id="KW-0274">FAD</keyword>
<dbReference type="Gene3D" id="1.10.540.10">
    <property type="entry name" value="Acyl-CoA dehydrogenase/oxidase, N-terminal domain"/>
    <property type="match status" value="1"/>
</dbReference>
<comment type="similarity">
    <text evidence="4 13">Belongs to the acyl-CoA oxidase family.</text>
</comment>
<evidence type="ECO:0000256" key="9">
    <source>
        <dbReference type="ARBA" id="ARBA00022840"/>
    </source>
</evidence>
<name>A0AAE1Q635_9EUCA</name>
<dbReference type="PANTHER" id="PTHR10909">
    <property type="entry name" value="ELECTRON TRANSPORT OXIDOREDUCTASE"/>
    <property type="match status" value="1"/>
</dbReference>
<evidence type="ECO:0000313" key="20">
    <source>
        <dbReference type="Proteomes" id="UP001292094"/>
    </source>
</evidence>
<evidence type="ECO:0000259" key="17">
    <source>
        <dbReference type="Pfam" id="PF14749"/>
    </source>
</evidence>
<feature type="domain" description="Acyl-CoA oxidase C-terminal" evidence="16">
    <location>
        <begin position="480"/>
        <end position="659"/>
    </location>
</feature>
<keyword evidence="8" id="KW-0276">Fatty acid metabolism</keyword>
<evidence type="ECO:0000256" key="5">
    <source>
        <dbReference type="ARBA" id="ARBA00022630"/>
    </source>
</evidence>
<evidence type="ECO:0000256" key="3">
    <source>
        <dbReference type="ARBA" id="ARBA00004846"/>
    </source>
</evidence>
<keyword evidence="10" id="KW-0560">Oxidoreductase</keyword>
<protein>
    <recommendedName>
        <fullName evidence="13">Acyl-coenzyme A oxidase</fullName>
    </recommendedName>
</protein>
<feature type="domain" description="Acyl-coenzyme A oxidase N-terminal" evidence="17">
    <location>
        <begin position="22"/>
        <end position="141"/>
    </location>
</feature>
<dbReference type="AlphaFoldDB" id="A0AAE1Q635"/>
<evidence type="ECO:0000256" key="11">
    <source>
        <dbReference type="ARBA" id="ARBA00023098"/>
    </source>
</evidence>
<evidence type="ECO:0000256" key="12">
    <source>
        <dbReference type="ARBA" id="ARBA00023140"/>
    </source>
</evidence>
<evidence type="ECO:0000256" key="7">
    <source>
        <dbReference type="ARBA" id="ARBA00022827"/>
    </source>
</evidence>
<keyword evidence="9" id="KW-0067">ATP-binding</keyword>
<comment type="caution">
    <text evidence="19">The sequence shown here is derived from an EMBL/GenBank/DDBJ whole genome shotgun (WGS) entry which is preliminary data.</text>
</comment>
<dbReference type="InterPro" id="IPR046373">
    <property type="entry name" value="Acyl-CoA_Oxase/DH_mid-dom_sf"/>
</dbReference>
<dbReference type="SUPFAM" id="SSF47203">
    <property type="entry name" value="Acyl-CoA dehydrogenase C-terminal domain-like"/>
    <property type="match status" value="2"/>
</dbReference>
<dbReference type="GO" id="GO:0033540">
    <property type="term" value="P:fatty acid beta-oxidation using acyl-CoA oxidase"/>
    <property type="evidence" value="ECO:0007669"/>
    <property type="project" value="TreeGrafter"/>
</dbReference>
<dbReference type="GO" id="GO:0071949">
    <property type="term" value="F:FAD binding"/>
    <property type="evidence" value="ECO:0007669"/>
    <property type="project" value="InterPro"/>
</dbReference>
<evidence type="ECO:0000256" key="13">
    <source>
        <dbReference type="PIRNR" id="PIRNR000168"/>
    </source>
</evidence>
<dbReference type="PIRSF" id="PIRSF000168">
    <property type="entry name" value="Acyl-CoA_oxidase"/>
    <property type="match status" value="1"/>
</dbReference>
<dbReference type="InterPro" id="IPR055060">
    <property type="entry name" value="ACOX_C_alpha1"/>
</dbReference>
<evidence type="ECO:0000256" key="4">
    <source>
        <dbReference type="ARBA" id="ARBA00006288"/>
    </source>
</evidence>
<evidence type="ECO:0000259" key="16">
    <source>
        <dbReference type="Pfam" id="PF01756"/>
    </source>
</evidence>
<dbReference type="Gene3D" id="2.40.110.10">
    <property type="entry name" value="Butyryl-CoA Dehydrogenase, subunit A, domain 2"/>
    <property type="match status" value="1"/>
</dbReference>
<feature type="domain" description="Acyl-CoA oxidase C-alpha1" evidence="18">
    <location>
        <begin position="283"/>
        <end position="444"/>
    </location>
</feature>
<dbReference type="InterPro" id="IPR037069">
    <property type="entry name" value="AcylCoA_DH/ox_N_sf"/>
</dbReference>
<dbReference type="Gene3D" id="1.20.140.10">
    <property type="entry name" value="Butyryl-CoA Dehydrogenase, subunit A, domain 3"/>
    <property type="match status" value="2"/>
</dbReference>
<dbReference type="EMBL" id="JAWZYT010000750">
    <property type="protein sequence ID" value="KAK4319462.1"/>
    <property type="molecule type" value="Genomic_DNA"/>
</dbReference>
<evidence type="ECO:0000256" key="2">
    <source>
        <dbReference type="ARBA" id="ARBA00004275"/>
    </source>
</evidence>
<proteinExistence type="inferred from homology"/>
<dbReference type="InterPro" id="IPR036250">
    <property type="entry name" value="AcylCo_DH-like_C"/>
</dbReference>
<keyword evidence="11" id="KW-0443">Lipid metabolism</keyword>
<feature type="binding site" evidence="15">
    <location>
        <position position="186"/>
    </location>
    <ligand>
        <name>FAD</name>
        <dbReference type="ChEBI" id="CHEBI:57692"/>
    </ligand>
</feature>
<gene>
    <name evidence="19" type="ORF">Pmani_009606</name>
</gene>
<dbReference type="FunFam" id="2.40.110.10:FF:000003">
    <property type="entry name" value="Acyl-coenzyme A oxidase"/>
    <property type="match status" value="1"/>
</dbReference>
<keyword evidence="12" id="KW-0576">Peroxisome</keyword>
<feature type="active site" description="Proton acceptor" evidence="14">
    <location>
        <position position="429"/>
    </location>
</feature>
<dbReference type="GO" id="GO:0005777">
    <property type="term" value="C:peroxisome"/>
    <property type="evidence" value="ECO:0007669"/>
    <property type="project" value="UniProtKB-SubCell"/>
</dbReference>
<dbReference type="Pfam" id="PF14749">
    <property type="entry name" value="Acyl-CoA_ox_N"/>
    <property type="match status" value="1"/>
</dbReference>
<dbReference type="FunFam" id="1.10.540.10:FF:000006">
    <property type="entry name" value="Acyl-coenzyme A oxidase"/>
    <property type="match status" value="1"/>
</dbReference>
<dbReference type="GO" id="GO:0003997">
    <property type="term" value="F:acyl-CoA oxidase activity"/>
    <property type="evidence" value="ECO:0007669"/>
    <property type="project" value="InterPro"/>
</dbReference>
<dbReference type="SUPFAM" id="SSF56645">
    <property type="entry name" value="Acyl-CoA dehydrogenase NM domain-like"/>
    <property type="match status" value="1"/>
</dbReference>
<evidence type="ECO:0000256" key="1">
    <source>
        <dbReference type="ARBA" id="ARBA00001974"/>
    </source>
</evidence>